<evidence type="ECO:0000313" key="1">
    <source>
        <dbReference type="EMBL" id="ETS84637.1"/>
    </source>
</evidence>
<protein>
    <recommendedName>
        <fullName evidence="3">NACHT-NTPase and P-loop NTPases N-terminal domain-containing protein</fullName>
    </recommendedName>
</protein>
<dbReference type="KEGG" id="pfy:PFICI_02662"/>
<reference evidence="2" key="1">
    <citation type="journal article" date="2015" name="BMC Genomics">
        <title>Genomic and transcriptomic analysis of the endophytic fungus Pestalotiopsis fici reveals its lifestyle and high potential for synthesis of natural products.</title>
        <authorList>
            <person name="Wang X."/>
            <person name="Zhang X."/>
            <person name="Liu L."/>
            <person name="Xiang M."/>
            <person name="Wang W."/>
            <person name="Sun X."/>
            <person name="Che Y."/>
            <person name="Guo L."/>
            <person name="Liu G."/>
            <person name="Guo L."/>
            <person name="Wang C."/>
            <person name="Yin W.B."/>
            <person name="Stadler M."/>
            <person name="Zhang X."/>
            <person name="Liu X."/>
        </authorList>
    </citation>
    <scope>NUCLEOTIDE SEQUENCE [LARGE SCALE GENOMIC DNA]</scope>
    <source>
        <strain evidence="2">W106-1 / CGMCC3.15140</strain>
    </source>
</reference>
<keyword evidence="2" id="KW-1185">Reference proteome</keyword>
<evidence type="ECO:0000313" key="2">
    <source>
        <dbReference type="Proteomes" id="UP000030651"/>
    </source>
</evidence>
<organism evidence="1 2">
    <name type="scientific">Pestalotiopsis fici (strain W106-1 / CGMCC3.15140)</name>
    <dbReference type="NCBI Taxonomy" id="1229662"/>
    <lineage>
        <taxon>Eukaryota</taxon>
        <taxon>Fungi</taxon>
        <taxon>Dikarya</taxon>
        <taxon>Ascomycota</taxon>
        <taxon>Pezizomycotina</taxon>
        <taxon>Sordariomycetes</taxon>
        <taxon>Xylariomycetidae</taxon>
        <taxon>Amphisphaeriales</taxon>
        <taxon>Sporocadaceae</taxon>
        <taxon>Pestalotiopsis</taxon>
    </lineage>
</organism>
<dbReference type="OMA" id="TSHEYLW"/>
<dbReference type="Proteomes" id="UP000030651">
    <property type="component" value="Unassembled WGS sequence"/>
</dbReference>
<dbReference type="GeneID" id="19267675"/>
<dbReference type="RefSeq" id="XP_007829434.1">
    <property type="nucleotide sequence ID" value="XM_007831243.1"/>
</dbReference>
<proteinExistence type="predicted"/>
<sequence length="227" mass="24997">MDCLSSVAVVGQLLGQAIDIWQQIDLVRQTIKAAPKLLNDLTVQSANLLNILRDIKGSAELHTAAIHTQVEYIYTISLELQQILKRLALLNRQSIIRQSLHVLSHRTRDESRLNDVLSRIEKAKTELLITMSLVHVEKTGRLSEGLQRIESNTRRDSFGFSPTIKVDRNHTDGTAGQNSAVAGVEDCKVPFNASITDNTALGQSRQNNLILCGPGSMALLQAVLLEA</sequence>
<accession>W3XGS2</accession>
<dbReference type="EMBL" id="KI912110">
    <property type="protein sequence ID" value="ETS84637.1"/>
    <property type="molecule type" value="Genomic_DNA"/>
</dbReference>
<name>W3XGS2_PESFW</name>
<evidence type="ECO:0008006" key="3">
    <source>
        <dbReference type="Google" id="ProtNLM"/>
    </source>
</evidence>
<dbReference type="OrthoDB" id="3559235at2759"/>
<dbReference type="HOGENOM" id="CLU_1107132_0_0_1"/>
<dbReference type="InParanoid" id="W3XGS2"/>
<dbReference type="AlphaFoldDB" id="W3XGS2"/>
<gene>
    <name evidence="1" type="ORF">PFICI_02662</name>
</gene>